<dbReference type="NCBIfam" id="TIGR00756">
    <property type="entry name" value="PPR"/>
    <property type="match status" value="2"/>
</dbReference>
<accession>A0A5C7IQ89</accession>
<gene>
    <name evidence="3" type="ORF">EZV62_006193</name>
</gene>
<evidence type="ECO:0000313" key="3">
    <source>
        <dbReference type="EMBL" id="TXG71258.1"/>
    </source>
</evidence>
<evidence type="ECO:0008006" key="5">
    <source>
        <dbReference type="Google" id="ProtNLM"/>
    </source>
</evidence>
<dbReference type="InterPro" id="IPR046960">
    <property type="entry name" value="PPR_At4g14850-like_plant"/>
</dbReference>
<organism evidence="3 4">
    <name type="scientific">Acer yangbiense</name>
    <dbReference type="NCBI Taxonomy" id="1000413"/>
    <lineage>
        <taxon>Eukaryota</taxon>
        <taxon>Viridiplantae</taxon>
        <taxon>Streptophyta</taxon>
        <taxon>Embryophyta</taxon>
        <taxon>Tracheophyta</taxon>
        <taxon>Spermatophyta</taxon>
        <taxon>Magnoliopsida</taxon>
        <taxon>eudicotyledons</taxon>
        <taxon>Gunneridae</taxon>
        <taxon>Pentapetalae</taxon>
        <taxon>rosids</taxon>
        <taxon>malvids</taxon>
        <taxon>Sapindales</taxon>
        <taxon>Sapindaceae</taxon>
        <taxon>Hippocastanoideae</taxon>
        <taxon>Acereae</taxon>
        <taxon>Acer</taxon>
    </lineage>
</organism>
<dbReference type="PROSITE" id="PS51375">
    <property type="entry name" value="PPR"/>
    <property type="match status" value="2"/>
</dbReference>
<dbReference type="Gene3D" id="1.25.40.10">
    <property type="entry name" value="Tetratricopeptide repeat domain"/>
    <property type="match status" value="2"/>
</dbReference>
<dbReference type="EMBL" id="VAHF01000002">
    <property type="protein sequence ID" value="TXG71258.1"/>
    <property type="molecule type" value="Genomic_DNA"/>
</dbReference>
<dbReference type="OrthoDB" id="1681701at2759"/>
<dbReference type="GO" id="GO:0009451">
    <property type="term" value="P:RNA modification"/>
    <property type="evidence" value="ECO:0007669"/>
    <property type="project" value="InterPro"/>
</dbReference>
<name>A0A5C7IQ89_9ROSI</name>
<feature type="repeat" description="PPR" evidence="2">
    <location>
        <begin position="147"/>
        <end position="181"/>
    </location>
</feature>
<dbReference type="GO" id="GO:0003723">
    <property type="term" value="F:RNA binding"/>
    <property type="evidence" value="ECO:0007669"/>
    <property type="project" value="InterPro"/>
</dbReference>
<dbReference type="InterPro" id="IPR011990">
    <property type="entry name" value="TPR-like_helical_dom_sf"/>
</dbReference>
<keyword evidence="4" id="KW-1185">Reference proteome</keyword>
<proteinExistence type="predicted"/>
<feature type="repeat" description="PPR" evidence="2">
    <location>
        <begin position="46"/>
        <end position="80"/>
    </location>
</feature>
<evidence type="ECO:0000313" key="4">
    <source>
        <dbReference type="Proteomes" id="UP000323000"/>
    </source>
</evidence>
<reference evidence="4" key="1">
    <citation type="journal article" date="2019" name="Gigascience">
        <title>De novo genome assembly of the endangered Acer yangbiense, a plant species with extremely small populations endemic to Yunnan Province, China.</title>
        <authorList>
            <person name="Yang J."/>
            <person name="Wariss H.M."/>
            <person name="Tao L."/>
            <person name="Zhang R."/>
            <person name="Yun Q."/>
            <person name="Hollingsworth P."/>
            <person name="Dao Z."/>
            <person name="Luo G."/>
            <person name="Guo H."/>
            <person name="Ma Y."/>
            <person name="Sun W."/>
        </authorList>
    </citation>
    <scope>NUCLEOTIDE SEQUENCE [LARGE SCALE GENOMIC DNA]</scope>
    <source>
        <strain evidence="4">cv. Malutang</strain>
    </source>
</reference>
<dbReference type="PANTHER" id="PTHR47926:SF347">
    <property type="entry name" value="PENTATRICOPEPTIDE REPEAT-CONTAINING PROTEIN"/>
    <property type="match status" value="1"/>
</dbReference>
<keyword evidence="1" id="KW-0677">Repeat</keyword>
<protein>
    <recommendedName>
        <fullName evidence="5">DYW domain-containing protein</fullName>
    </recommendedName>
</protein>
<comment type="caution">
    <text evidence="3">The sequence shown here is derived from an EMBL/GenBank/DDBJ whole genome shotgun (WGS) entry which is preliminary data.</text>
</comment>
<evidence type="ECO:0000256" key="2">
    <source>
        <dbReference type="PROSITE-ProRule" id="PRU00708"/>
    </source>
</evidence>
<dbReference type="InterPro" id="IPR002885">
    <property type="entry name" value="PPR_rpt"/>
</dbReference>
<evidence type="ECO:0000256" key="1">
    <source>
        <dbReference type="ARBA" id="ARBA00022737"/>
    </source>
</evidence>
<dbReference type="PANTHER" id="PTHR47926">
    <property type="entry name" value="PENTATRICOPEPTIDE REPEAT-CONTAINING PROTEIN"/>
    <property type="match status" value="1"/>
</dbReference>
<dbReference type="Pfam" id="PF01535">
    <property type="entry name" value="PPR"/>
    <property type="match status" value="2"/>
</dbReference>
<sequence>MYSTYNGTLKTHLTEIISTNVGITKHSKKGQLDIARYVFDQMPKRSVNSWNTMISRYSKWGKFNESLSLVSIMHGSYVKLNETTFSTVLSVCAQLKCLINGKQIHDLVLKSGYESFEFVGSSLLYFYRNCFEIEEAKRVFEELREENGLLWSAMLVGYVQCNMMSDAFDLFMRMPRRDVVMWTKLISGYVTSEDVDGCEKALELFRWMIQSGEVMNDEFTFDAVVRGCDRLGVLHEGRAVHGMLIKCGYEFDHLIRGALIEFYCSCEHINEAKRVYDRVANPGLDASSSIISGLILKKHPSLTCTPNVETLLKRKHHLTASLHPMWRHGQLLLMDMRVILFERALLGACWFWMNMEEGKKVAKKIFGFDPKPVSAYVTLIEHIRNIEEDTHEEEIFVFEQNSCLVLCHASTSTRYHSTAPSLTRHRSWDSQDVPFFRRLALNYCFGQ</sequence>
<dbReference type="Proteomes" id="UP000323000">
    <property type="component" value="Chromosome 2"/>
</dbReference>
<dbReference type="AlphaFoldDB" id="A0A5C7IQ89"/>